<accession>A0A0N4VK59</accession>
<evidence type="ECO:0000313" key="2">
    <source>
        <dbReference type="Proteomes" id="UP000274131"/>
    </source>
</evidence>
<protein>
    <submittedName>
        <fullName evidence="3">CASP-like protein</fullName>
    </submittedName>
</protein>
<organism evidence="3">
    <name type="scientific">Enterobius vermicularis</name>
    <name type="common">Human pinworm</name>
    <dbReference type="NCBI Taxonomy" id="51028"/>
    <lineage>
        <taxon>Eukaryota</taxon>
        <taxon>Metazoa</taxon>
        <taxon>Ecdysozoa</taxon>
        <taxon>Nematoda</taxon>
        <taxon>Chromadorea</taxon>
        <taxon>Rhabditida</taxon>
        <taxon>Spirurina</taxon>
        <taxon>Oxyuridomorpha</taxon>
        <taxon>Oxyuroidea</taxon>
        <taxon>Oxyuridae</taxon>
        <taxon>Enterobius</taxon>
    </lineage>
</organism>
<dbReference type="Proteomes" id="UP000274131">
    <property type="component" value="Unassembled WGS sequence"/>
</dbReference>
<gene>
    <name evidence="1" type="ORF">EVEC_LOCUS10555</name>
</gene>
<reference evidence="3" key="1">
    <citation type="submission" date="2017-02" db="UniProtKB">
        <authorList>
            <consortium name="WormBaseParasite"/>
        </authorList>
    </citation>
    <scope>IDENTIFICATION</scope>
</reference>
<evidence type="ECO:0000313" key="1">
    <source>
        <dbReference type="EMBL" id="VDD95804.1"/>
    </source>
</evidence>
<sequence>MERTSENEGNIFWFMKKNEKPVVREKGADGVSEVVGWAGLKANLSVGKVDTNADCCCLTLLAAGAAVAAAAFNCYLVKLAAITEVADAGAAASTAAVASMFEYYVG</sequence>
<dbReference type="WBParaSite" id="EVEC_0001124101-mRNA-1">
    <property type="protein sequence ID" value="EVEC_0001124101-mRNA-1"/>
    <property type="gene ID" value="EVEC_0001124101"/>
</dbReference>
<dbReference type="EMBL" id="UXUI01010946">
    <property type="protein sequence ID" value="VDD95804.1"/>
    <property type="molecule type" value="Genomic_DNA"/>
</dbReference>
<evidence type="ECO:0000313" key="3">
    <source>
        <dbReference type="WBParaSite" id="EVEC_0001124101-mRNA-1"/>
    </source>
</evidence>
<dbReference type="AlphaFoldDB" id="A0A0N4VK59"/>
<keyword evidence="2" id="KW-1185">Reference proteome</keyword>
<reference evidence="1 2" key="2">
    <citation type="submission" date="2018-10" db="EMBL/GenBank/DDBJ databases">
        <authorList>
            <consortium name="Pathogen Informatics"/>
        </authorList>
    </citation>
    <scope>NUCLEOTIDE SEQUENCE [LARGE SCALE GENOMIC DNA]</scope>
</reference>
<proteinExistence type="predicted"/>
<name>A0A0N4VK59_ENTVE</name>